<feature type="domain" description="Pyrroloquinoline quinone-dependent pyranose dehydrogenase beta-propeller" evidence="3">
    <location>
        <begin position="42"/>
        <end position="433"/>
    </location>
</feature>
<dbReference type="EMBL" id="PYWC01000028">
    <property type="protein sequence ID" value="PWW77035.1"/>
    <property type="molecule type" value="Genomic_DNA"/>
</dbReference>
<evidence type="ECO:0000313" key="4">
    <source>
        <dbReference type="EMBL" id="PWW77035.1"/>
    </source>
</evidence>
<evidence type="ECO:0000259" key="3">
    <source>
        <dbReference type="Pfam" id="PF22807"/>
    </source>
</evidence>
<comment type="caution">
    <text evidence="4">The sequence shown here is derived from an EMBL/GenBank/DDBJ whole genome shotgun (WGS) entry which is preliminary data.</text>
</comment>
<dbReference type="SUPFAM" id="SSF50952">
    <property type="entry name" value="Soluble quinoprotein glucose dehydrogenase"/>
    <property type="match status" value="1"/>
</dbReference>
<evidence type="ECO:0000313" key="5">
    <source>
        <dbReference type="Proteomes" id="UP000246991"/>
    </source>
</evidence>
<feature type="chain" id="PRO_5016303614" evidence="2">
    <location>
        <begin position="20"/>
        <end position="496"/>
    </location>
</feature>
<protein>
    <submittedName>
        <fullName evidence="4">Soluble quino protein glucose dehydrogenase</fullName>
    </submittedName>
</protein>
<dbReference type="STRING" id="42249.A0A317SRC5"/>
<dbReference type="Gene3D" id="2.120.10.30">
    <property type="entry name" value="TolB, C-terminal domain"/>
    <property type="match status" value="1"/>
</dbReference>
<dbReference type="InterPro" id="IPR011042">
    <property type="entry name" value="6-blade_b-propeller_TolB-like"/>
</dbReference>
<dbReference type="InterPro" id="IPR011041">
    <property type="entry name" value="Quinoprot_gluc/sorb_DH_b-prop"/>
</dbReference>
<keyword evidence="1" id="KW-0812">Transmembrane</keyword>
<name>A0A317SRC5_9PEZI</name>
<accession>A0A317SRC5</accession>
<sequence length="496" mass="54023">MSNIKFLLWVLMVFNQTFAVSRDSDAPTVCKINQGSLNYPSPSIADGYTYQLLTDQLNRPRNLIFDTDGNLLVSGDPDGIFVLRIREVGHGCVMYDGKTLLEGTSGLNLNHGLALSRDGRTLFASSANIAYSWKYDPTTPSIDNSSRRNVVTGMDSDGHTTRTLLTSKLYSDVLLVSRGSNGNLDMDAKHLPKGKCMIKAFSHSKTEEQDFATQGNLLGWGLRNSVGIGEDSRGGIWAVENSADNLIRERINIHQNNPAEELNFLGPLKETAFREGYVAPNYGYPYCFAAWNPKDITPATYAIGVGDQFALVMNNSFTDSTCRDKFQAPRLSFQAHVAPLDIKFHPQTGHAWISFHGSWNRDAPVGYSLSVVEFQGSEPKAPKNSTNSAMNIMWNGNIAGCPSKCFRPVGIAFDSAGRVWVTSDSTGEIYIITPPQSSLSELPLSNGTRDTNSASNFSRRHSGAAPLIHGGVSLTKIIVGVAVICALLLGGRVPML</sequence>
<dbReference type="AlphaFoldDB" id="A0A317SRC5"/>
<evidence type="ECO:0000256" key="2">
    <source>
        <dbReference type="SAM" id="SignalP"/>
    </source>
</evidence>
<keyword evidence="1" id="KW-1133">Transmembrane helix</keyword>
<dbReference type="Proteomes" id="UP000246991">
    <property type="component" value="Unassembled WGS sequence"/>
</dbReference>
<evidence type="ECO:0000256" key="1">
    <source>
        <dbReference type="SAM" id="Phobius"/>
    </source>
</evidence>
<keyword evidence="1" id="KW-0472">Membrane</keyword>
<organism evidence="4 5">
    <name type="scientific">Tuber magnatum</name>
    <name type="common">white Piedmont truffle</name>
    <dbReference type="NCBI Taxonomy" id="42249"/>
    <lineage>
        <taxon>Eukaryota</taxon>
        <taxon>Fungi</taxon>
        <taxon>Dikarya</taxon>
        <taxon>Ascomycota</taxon>
        <taxon>Pezizomycotina</taxon>
        <taxon>Pezizomycetes</taxon>
        <taxon>Pezizales</taxon>
        <taxon>Tuberaceae</taxon>
        <taxon>Tuber</taxon>
    </lineage>
</organism>
<reference evidence="4 5" key="1">
    <citation type="submission" date="2018-03" db="EMBL/GenBank/DDBJ databases">
        <title>Genomes of Pezizomycetes fungi and the evolution of truffles.</title>
        <authorList>
            <person name="Murat C."/>
            <person name="Payen T."/>
            <person name="Noel B."/>
            <person name="Kuo A."/>
            <person name="Martin F.M."/>
        </authorList>
    </citation>
    <scope>NUCLEOTIDE SEQUENCE [LARGE SCALE GENOMIC DNA]</scope>
    <source>
        <strain evidence="4">091103-1</strain>
    </source>
</reference>
<dbReference type="OrthoDB" id="507128at2759"/>
<feature type="signal peptide" evidence="2">
    <location>
        <begin position="1"/>
        <end position="19"/>
    </location>
</feature>
<feature type="transmembrane region" description="Helical" evidence="1">
    <location>
        <begin position="467"/>
        <end position="490"/>
    </location>
</feature>
<keyword evidence="2" id="KW-0732">Signal</keyword>
<proteinExistence type="predicted"/>
<dbReference type="InterPro" id="IPR054539">
    <property type="entry name" value="Beta-prop_PDH"/>
</dbReference>
<dbReference type="Pfam" id="PF22807">
    <property type="entry name" value="TrAA12"/>
    <property type="match status" value="1"/>
</dbReference>
<keyword evidence="5" id="KW-1185">Reference proteome</keyword>
<gene>
    <name evidence="4" type="ORF">C7212DRAFT_351641</name>
</gene>